<evidence type="ECO:0000313" key="3">
    <source>
        <dbReference type="Proteomes" id="UP001165368"/>
    </source>
</evidence>
<dbReference type="CDD" id="cd11614">
    <property type="entry name" value="SAF_CpaB_FlgA_like"/>
    <property type="match status" value="1"/>
</dbReference>
<protein>
    <recommendedName>
        <fullName evidence="1">SAF domain-containing protein</fullName>
    </recommendedName>
</protein>
<dbReference type="EMBL" id="JAKLTQ010000008">
    <property type="protein sequence ID" value="MCG2622726.1"/>
    <property type="molecule type" value="Genomic_DNA"/>
</dbReference>
<sequence length="215" mass="22193">MSSAADLSVPAARLKRPSWKDPRLLTGILLVLASLAGVTALVSSADKTVPMLAAREQVAVGAALTSADFVVVDARLGDLEGAYLRAADQLPANAVATSLLRPGELVPRSALGQADQLDRKPVALPLDSPLPEGTGPGFRVDVWVALPDGSNGFGQPQLLLEAAEISQLTRSSSALGGLQAEQLHVLVPDQQMPVLLHALSNGARINVVLNPGGTP</sequence>
<name>A0ABS9L7R9_9MICC</name>
<dbReference type="Proteomes" id="UP001165368">
    <property type="component" value="Unassembled WGS sequence"/>
</dbReference>
<accession>A0ABS9L7R9</accession>
<dbReference type="SMART" id="SM00858">
    <property type="entry name" value="SAF"/>
    <property type="match status" value="1"/>
</dbReference>
<comment type="caution">
    <text evidence="2">The sequence shown here is derived from an EMBL/GenBank/DDBJ whole genome shotgun (WGS) entry which is preliminary data.</text>
</comment>
<evidence type="ECO:0000259" key="1">
    <source>
        <dbReference type="SMART" id="SM00858"/>
    </source>
</evidence>
<organism evidence="2 3">
    <name type="scientific">Arthrobacter hankyongi</name>
    <dbReference type="NCBI Taxonomy" id="2904801"/>
    <lineage>
        <taxon>Bacteria</taxon>
        <taxon>Bacillati</taxon>
        <taxon>Actinomycetota</taxon>
        <taxon>Actinomycetes</taxon>
        <taxon>Micrococcales</taxon>
        <taxon>Micrococcaceae</taxon>
        <taxon>Arthrobacter</taxon>
    </lineage>
</organism>
<gene>
    <name evidence="2" type="ORF">LVY72_12520</name>
</gene>
<dbReference type="RefSeq" id="WP_237821309.1">
    <property type="nucleotide sequence ID" value="NZ_JAKLTQ010000008.1"/>
</dbReference>
<feature type="domain" description="SAF" evidence="1">
    <location>
        <begin position="49"/>
        <end position="112"/>
    </location>
</feature>
<proteinExistence type="predicted"/>
<dbReference type="InterPro" id="IPR013974">
    <property type="entry name" value="SAF"/>
</dbReference>
<keyword evidence="3" id="KW-1185">Reference proteome</keyword>
<reference evidence="2" key="1">
    <citation type="submission" date="2022-01" db="EMBL/GenBank/DDBJ databases">
        <authorList>
            <person name="Jo J.-H."/>
            <person name="Im W.-T."/>
        </authorList>
    </citation>
    <scope>NUCLEOTIDE SEQUENCE</scope>
    <source>
        <strain evidence="2">I2-34</strain>
    </source>
</reference>
<evidence type="ECO:0000313" key="2">
    <source>
        <dbReference type="EMBL" id="MCG2622726.1"/>
    </source>
</evidence>